<dbReference type="Pfam" id="PF07940">
    <property type="entry name" value="Hepar_II_III_C"/>
    <property type="match status" value="1"/>
</dbReference>
<keyword evidence="3" id="KW-0574">Periplasm</keyword>
<dbReference type="GO" id="GO:0042597">
    <property type="term" value="C:periplasmic space"/>
    <property type="evidence" value="ECO:0007669"/>
    <property type="project" value="UniProtKB-SubCell"/>
</dbReference>
<feature type="domain" description="Heparinase II/III-like C-terminal" evidence="5">
    <location>
        <begin position="428"/>
        <end position="652"/>
    </location>
</feature>
<evidence type="ECO:0000256" key="4">
    <source>
        <dbReference type="ARBA" id="ARBA00023239"/>
    </source>
</evidence>
<accession>A0AA37QER1</accession>
<keyword evidence="2" id="KW-0732">Signal</keyword>
<dbReference type="PANTHER" id="PTHR39210:SF1">
    <property type="entry name" value="HEPARIN-SULFATE LYASE"/>
    <property type="match status" value="1"/>
</dbReference>
<proteinExistence type="predicted"/>
<comment type="caution">
    <text evidence="7">The sequence shown here is derived from an EMBL/GenBank/DDBJ whole genome shotgun (WGS) entry which is preliminary data.</text>
</comment>
<dbReference type="InterPro" id="IPR008929">
    <property type="entry name" value="Chondroitin_lyas"/>
</dbReference>
<dbReference type="GO" id="GO:0016829">
    <property type="term" value="F:lyase activity"/>
    <property type="evidence" value="ECO:0007669"/>
    <property type="project" value="UniProtKB-KW"/>
</dbReference>
<reference evidence="7" key="1">
    <citation type="submission" date="2022-08" db="EMBL/GenBank/DDBJ databases">
        <title>Draft genome sequencing of Roseisolibacter agri AW1220.</title>
        <authorList>
            <person name="Tobiishi Y."/>
            <person name="Tonouchi A."/>
        </authorList>
    </citation>
    <scope>NUCLEOTIDE SEQUENCE</scope>
    <source>
        <strain evidence="7">AW1220</strain>
    </source>
</reference>
<organism evidence="7 8">
    <name type="scientific">Roseisolibacter agri</name>
    <dbReference type="NCBI Taxonomy" id="2014610"/>
    <lineage>
        <taxon>Bacteria</taxon>
        <taxon>Pseudomonadati</taxon>
        <taxon>Gemmatimonadota</taxon>
        <taxon>Gemmatimonadia</taxon>
        <taxon>Gemmatimonadales</taxon>
        <taxon>Gemmatimonadaceae</taxon>
        <taxon>Roseisolibacter</taxon>
    </lineage>
</organism>
<dbReference type="Pfam" id="PF16889">
    <property type="entry name" value="Hepar_II_III_N"/>
    <property type="match status" value="1"/>
</dbReference>
<dbReference type="Proteomes" id="UP001161325">
    <property type="component" value="Unassembled WGS sequence"/>
</dbReference>
<keyword evidence="4" id="KW-0456">Lyase</keyword>
<dbReference type="SUPFAM" id="SSF48230">
    <property type="entry name" value="Chondroitin AC/alginate lyase"/>
    <property type="match status" value="1"/>
</dbReference>
<evidence type="ECO:0000256" key="1">
    <source>
        <dbReference type="ARBA" id="ARBA00004418"/>
    </source>
</evidence>
<evidence type="ECO:0000259" key="6">
    <source>
        <dbReference type="Pfam" id="PF16889"/>
    </source>
</evidence>
<dbReference type="InterPro" id="IPR031680">
    <property type="entry name" value="Hepar_II_III_N"/>
</dbReference>
<evidence type="ECO:0000256" key="3">
    <source>
        <dbReference type="ARBA" id="ARBA00022764"/>
    </source>
</evidence>
<dbReference type="Gene3D" id="1.50.10.100">
    <property type="entry name" value="Chondroitin AC/alginate lyase"/>
    <property type="match status" value="1"/>
</dbReference>
<gene>
    <name evidence="7" type="ORF">rosag_49990</name>
</gene>
<evidence type="ECO:0008006" key="9">
    <source>
        <dbReference type="Google" id="ProtNLM"/>
    </source>
</evidence>
<dbReference type="InterPro" id="IPR012480">
    <property type="entry name" value="Hepar_II_III_C"/>
</dbReference>
<keyword evidence="8" id="KW-1185">Reference proteome</keyword>
<feature type="domain" description="Heparin-sulfate lyase N-terminal" evidence="6">
    <location>
        <begin position="98"/>
        <end position="362"/>
    </location>
</feature>
<evidence type="ECO:0000313" key="7">
    <source>
        <dbReference type="EMBL" id="GLC28486.1"/>
    </source>
</evidence>
<name>A0AA37QER1_9BACT</name>
<comment type="subcellular location">
    <subcellularLocation>
        <location evidence="1">Periplasm</location>
    </subcellularLocation>
</comment>
<dbReference type="EMBL" id="BRXS01000010">
    <property type="protein sequence ID" value="GLC28486.1"/>
    <property type="molecule type" value="Genomic_DNA"/>
</dbReference>
<evidence type="ECO:0000259" key="5">
    <source>
        <dbReference type="Pfam" id="PF07940"/>
    </source>
</evidence>
<protein>
    <recommendedName>
        <fullName evidence="9">Heparin-sulfate lyase N-terminal domain-containing protein</fullName>
    </recommendedName>
</protein>
<dbReference type="Gene3D" id="2.70.98.70">
    <property type="match status" value="1"/>
</dbReference>
<dbReference type="AlphaFoldDB" id="A0AA37QER1"/>
<dbReference type="PANTHER" id="PTHR39210">
    <property type="entry name" value="HEPARIN-SULFATE LYASE"/>
    <property type="match status" value="1"/>
</dbReference>
<sequence length="802" mass="86381">MGRKLRGRSLDELRVRGAQALAAWRERAGLDRDLDADGRLARWLAPGVSAAPEALLARFRERPAPFWAAFDDPAATVAALRARCPDDEAQVLARAERVLARRFDLMGHRGLAFGDPIDWQHDPVAGTRAPLAHWSRVPYLDPARVGDHKVVWELSRQQYLATLGQAYWYTGDARYAQGFASLVTDWLDANPPKVGMNWTSSLEVAFRATSWLYALRFFAHAPELTPALYARLVGALHVHAVHLATYLSTYFSPNTHLTGEALGLVLIGSLVPELAGAARWRAQGERILLDQIARQQRADGVYFEQASQYHRYTAEFYLQLLVLTERQGRVPGEALRAAVPRLLEFLAELTRPDGTMPLFGDDDGGRLTQLDGRLPDDLRSLLLSGAVVCSRPEWRWLGDGDEAGTLWWLGPQAASALDALPARPPAGHGRAFVPSGFFVLRDGWHATASHAVVDCGPHGVFNAGHAHADALAVVLTLRGRHLFVDAGTYTYPGPERNAFRGAAAHNTALVDGLAPSVPADGAFQWRHVGEAHATRWVDAPALGLFAGVQSGGAWPPDVAHAREIVRVADRGWLVRDRLRAAGPHALSLGWLLAPGLRATVAAGGPDALPIVDVHTLAGDPVARVVVVGPGRWETEEAWVSPQYGTRTPATRLRWVAETLQGDDPVVTCILPPAADGLPTVRLASCEGEGRALLISPSADADTREDEVLLLRQGTGTLRVREVGHAVAHDVATDAACAWIWGAGAAVATLGGEFLALAGESIVRGGDLMPGVPHADRWTTAVRESGGWRVHGGTSTLAASRGA</sequence>
<evidence type="ECO:0000313" key="8">
    <source>
        <dbReference type="Proteomes" id="UP001161325"/>
    </source>
</evidence>
<evidence type="ECO:0000256" key="2">
    <source>
        <dbReference type="ARBA" id="ARBA00022729"/>
    </source>
</evidence>